<protein>
    <recommendedName>
        <fullName evidence="3">MGS-like domain-containing protein</fullName>
    </recommendedName>
</protein>
<reference evidence="1 2" key="1">
    <citation type="submission" date="2020-04" db="EMBL/GenBank/DDBJ databases">
        <authorList>
            <person name="Laetsch R D."/>
            <person name="Stevens L."/>
            <person name="Kumar S."/>
            <person name="Blaxter L. M."/>
        </authorList>
    </citation>
    <scope>NUCLEOTIDE SEQUENCE [LARGE SCALE GENOMIC DNA]</scope>
</reference>
<gene>
    <name evidence="1" type="ORF">CBOVIS_LOCUS11428</name>
</gene>
<evidence type="ECO:0000313" key="2">
    <source>
        <dbReference type="Proteomes" id="UP000494206"/>
    </source>
</evidence>
<dbReference type="GO" id="GO:0005829">
    <property type="term" value="C:cytosol"/>
    <property type="evidence" value="ECO:0007669"/>
    <property type="project" value="TreeGrafter"/>
</dbReference>
<dbReference type="InterPro" id="IPR016193">
    <property type="entry name" value="Cytidine_deaminase-like"/>
</dbReference>
<dbReference type="GO" id="GO:0006189">
    <property type="term" value="P:'de novo' IMP biosynthetic process"/>
    <property type="evidence" value="ECO:0007669"/>
    <property type="project" value="TreeGrafter"/>
</dbReference>
<keyword evidence="2" id="KW-1185">Reference proteome</keyword>
<dbReference type="PANTHER" id="PTHR11692">
    <property type="entry name" value="BIFUNCTIONAL PURINE BIOSYNTHESIS PROTEIN PURH"/>
    <property type="match status" value="1"/>
</dbReference>
<dbReference type="InterPro" id="IPR002695">
    <property type="entry name" value="PurH-like"/>
</dbReference>
<accession>A0A8S1FA46</accession>
<dbReference type="PANTHER" id="PTHR11692:SF0">
    <property type="entry name" value="BIFUNCTIONAL PURINE BIOSYNTHESIS PROTEIN ATIC"/>
    <property type="match status" value="1"/>
</dbReference>
<organism evidence="1 2">
    <name type="scientific">Caenorhabditis bovis</name>
    <dbReference type="NCBI Taxonomy" id="2654633"/>
    <lineage>
        <taxon>Eukaryota</taxon>
        <taxon>Metazoa</taxon>
        <taxon>Ecdysozoa</taxon>
        <taxon>Nematoda</taxon>
        <taxon>Chromadorea</taxon>
        <taxon>Rhabditida</taxon>
        <taxon>Rhabditina</taxon>
        <taxon>Rhabditomorpha</taxon>
        <taxon>Rhabditoidea</taxon>
        <taxon>Rhabditidae</taxon>
        <taxon>Peloderinae</taxon>
        <taxon>Caenorhabditis</taxon>
    </lineage>
</organism>
<proteinExistence type="predicted"/>
<dbReference type="Gene3D" id="3.40.140.20">
    <property type="match status" value="1"/>
</dbReference>
<evidence type="ECO:0008006" key="3">
    <source>
        <dbReference type="Google" id="ProtNLM"/>
    </source>
</evidence>
<dbReference type="Proteomes" id="UP000494206">
    <property type="component" value="Unassembled WGS sequence"/>
</dbReference>
<dbReference type="OrthoDB" id="6017153at2759"/>
<dbReference type="EMBL" id="CADEPM010000009">
    <property type="protein sequence ID" value="CAB3409823.1"/>
    <property type="molecule type" value="Genomic_DNA"/>
</dbReference>
<sequence>MIDRPEIRKEWKKNYDVLWLRQHPTVLALPWRNAIKRSEMSNAIDVMCSGVLGDEIPLEQWQQNFSEPVQPLDEVRFPLFDEERKKWLAQQKGVVMSSDAFLPFRDNIDCAKQYGVQFVAHPGGSVRDEEIKQACDEHEITLIHTGIRLFHH</sequence>
<dbReference type="GO" id="GO:0004643">
    <property type="term" value="F:phosphoribosylaminoimidazolecarboxamide formyltransferase activity"/>
    <property type="evidence" value="ECO:0007669"/>
    <property type="project" value="InterPro"/>
</dbReference>
<evidence type="ECO:0000313" key="1">
    <source>
        <dbReference type="EMBL" id="CAB3409823.1"/>
    </source>
</evidence>
<dbReference type="InterPro" id="IPR024051">
    <property type="entry name" value="AICAR_Tfase_dup_dom_sf"/>
</dbReference>
<name>A0A8S1FA46_9PELO</name>
<dbReference type="AlphaFoldDB" id="A0A8S1FA46"/>
<dbReference type="SUPFAM" id="SSF53927">
    <property type="entry name" value="Cytidine deaminase-like"/>
    <property type="match status" value="1"/>
</dbReference>
<comment type="caution">
    <text evidence="1">The sequence shown here is derived from an EMBL/GenBank/DDBJ whole genome shotgun (WGS) entry which is preliminary data.</text>
</comment>
<dbReference type="GO" id="GO:0003937">
    <property type="term" value="F:IMP cyclohydrolase activity"/>
    <property type="evidence" value="ECO:0007669"/>
    <property type="project" value="InterPro"/>
</dbReference>